<keyword evidence="1" id="KW-0175">Coiled coil</keyword>
<evidence type="ECO:0000313" key="2">
    <source>
        <dbReference type="EMBL" id="DAF98673.1"/>
    </source>
</evidence>
<proteinExistence type="predicted"/>
<evidence type="ECO:0000256" key="1">
    <source>
        <dbReference type="SAM" id="Coils"/>
    </source>
</evidence>
<accession>A0A8S5UW11</accession>
<sequence>MSDSSLYLALREGSQASRRRDTTIRWVKGRVVDTAKTDPTLPAGWVRVGMPYDKPETYVAGETPGLYTWQGAMVTVRLHPDGTLLSITDGQDEPGDERTQIERLGPAGKEIADAMNDAVGAKKAAAEVKVRADNAAKDAAAAARDAQTARAKAEAAAASVGTVQDSVKGLDSRITAAGNAAKDAAAAADAAKTTARQAAETAKRAEDAIKNSGDNAKAVALAGEAKSLAQAAQTLAGQANTKARDAADAAATATQKAADADTAAKKADANASAVKATADGAQAEAQKAQAEAQKAQADYAALKARQDASAADVLAAKQKADGAAAAAQGAAEKADKAAADALGARNAADQASAKMSSLDGKVTIAARTPLPADGQGKSAGSLWWVQGADGRLGQAFVWNGAVWRLSQAGTNFIGDKAIGSAQIGDASIGAAQIADASITDAKIGGLSVSKLMVTGGARMPQAVIDVITSDSAFLGAVAAHSVSVDPENMVREPTFASSPSSVWTVSDAKTVALAATVSGAPGALVTGVRFTAAAGEQTWAQATQKVTFPAGKRWVLRMTYRYNSGNSGTLVATAAAKEICRPVYKANDYSWRTEEWSWTPDASVTSTMFQLSATAGCRAEVAFLSLTEAVGATKLAPGSVTSDAIYASKELWAKLAAFASVTTDMLTAGKATITGDAVVGNLKGNNIFGSKIVGSSMYAYSESAESLNKKGLPYKAVDADGGDWISQAVPMTRVWANRYGDSDSDGLCTITSASDTEMAGKYTSRLDFTYNACWETYVDLPSGDVFDATLDFWVADTGGTSEMEIVLLRDGIELSRNRTLDGWQTISIANWKKGDAGTRRYYLRIFPLYSPTTVSFKNLKLWYRTVYDTSSIRLKGNSLLFRQSRPDDKGTNAWFRFTNGQMYAAGTNQLEYQRPLKSLVMPPHFIGTTNQQRVLQRNYWEWWPGKLQNDTEWFEYDAQDFRIGKNNIPQAVYSGLYWVTIQVTASSHYSSLWTTLLVELNPAGNWDLAVGNSVTLEPGVRGVKVSAAGLMQLRTNVRLYWHFAIRTPDMGSENGWLELNNMRLSAMYISN</sequence>
<feature type="coiled-coil region" evidence="1">
    <location>
        <begin position="271"/>
        <end position="305"/>
    </location>
</feature>
<organism evidence="2">
    <name type="scientific">Siphoviridae sp. ctgaU3</name>
    <dbReference type="NCBI Taxonomy" id="2825609"/>
    <lineage>
        <taxon>Viruses</taxon>
        <taxon>Duplodnaviria</taxon>
        <taxon>Heunggongvirae</taxon>
        <taxon>Uroviricota</taxon>
        <taxon>Caudoviricetes</taxon>
    </lineage>
</organism>
<protein>
    <submittedName>
        <fullName evidence="2">Uncharacterized protein</fullName>
    </submittedName>
</protein>
<dbReference type="EMBL" id="BK016153">
    <property type="protein sequence ID" value="DAF98673.1"/>
    <property type="molecule type" value="Genomic_DNA"/>
</dbReference>
<name>A0A8S5UW11_9CAUD</name>
<reference evidence="2" key="1">
    <citation type="journal article" date="2021" name="Proc. Natl. Acad. Sci. U.S.A.">
        <title>A Catalog of Tens of Thousands of Viruses from Human Metagenomes Reveals Hidden Associations with Chronic Diseases.</title>
        <authorList>
            <person name="Tisza M.J."/>
            <person name="Buck C.B."/>
        </authorList>
    </citation>
    <scope>NUCLEOTIDE SEQUENCE</scope>
    <source>
        <strain evidence="2">CtgaU3</strain>
    </source>
</reference>